<keyword evidence="4 10" id="KW-0812">Transmembrane</keyword>
<dbReference type="GO" id="GO:0016887">
    <property type="term" value="F:ATP hydrolysis activity"/>
    <property type="evidence" value="ECO:0007669"/>
    <property type="project" value="InterPro"/>
</dbReference>
<dbReference type="PANTHER" id="PTHR43394:SF1">
    <property type="entry name" value="ATP-BINDING CASSETTE SUB-FAMILY B MEMBER 10, MITOCHONDRIAL"/>
    <property type="match status" value="1"/>
</dbReference>
<dbReference type="Proteomes" id="UP000284112">
    <property type="component" value="Unassembled WGS sequence"/>
</dbReference>
<feature type="domain" description="ABC transporter" evidence="11">
    <location>
        <begin position="343"/>
        <end position="560"/>
    </location>
</feature>
<keyword evidence="5" id="KW-0547">Nucleotide-binding</keyword>
<feature type="transmembrane region" description="Helical" evidence="10">
    <location>
        <begin position="65"/>
        <end position="86"/>
    </location>
</feature>
<organism evidence="13 14">
    <name type="scientific">Dorea longicatena</name>
    <dbReference type="NCBI Taxonomy" id="88431"/>
    <lineage>
        <taxon>Bacteria</taxon>
        <taxon>Bacillati</taxon>
        <taxon>Bacillota</taxon>
        <taxon>Clostridia</taxon>
        <taxon>Lachnospirales</taxon>
        <taxon>Lachnospiraceae</taxon>
        <taxon>Dorea</taxon>
    </lineage>
</organism>
<evidence type="ECO:0000256" key="7">
    <source>
        <dbReference type="ARBA" id="ARBA00022989"/>
    </source>
</evidence>
<protein>
    <submittedName>
        <fullName evidence="13">ABC transporter ATP-binding protein</fullName>
    </submittedName>
</protein>
<evidence type="ECO:0000259" key="11">
    <source>
        <dbReference type="PROSITE" id="PS50893"/>
    </source>
</evidence>
<dbReference type="CDD" id="cd07346">
    <property type="entry name" value="ABC_6TM_exporters"/>
    <property type="match status" value="1"/>
</dbReference>
<evidence type="ECO:0000256" key="5">
    <source>
        <dbReference type="ARBA" id="ARBA00022741"/>
    </source>
</evidence>
<dbReference type="InterPro" id="IPR003593">
    <property type="entry name" value="AAA+_ATPase"/>
</dbReference>
<dbReference type="SUPFAM" id="SSF90123">
    <property type="entry name" value="ABC transporter transmembrane region"/>
    <property type="match status" value="1"/>
</dbReference>
<dbReference type="SMART" id="SM00382">
    <property type="entry name" value="AAA"/>
    <property type="match status" value="1"/>
</dbReference>
<dbReference type="GO" id="GO:0005886">
    <property type="term" value="C:plasma membrane"/>
    <property type="evidence" value="ECO:0007669"/>
    <property type="project" value="UniProtKB-SubCell"/>
</dbReference>
<dbReference type="PROSITE" id="PS00211">
    <property type="entry name" value="ABC_TRANSPORTER_1"/>
    <property type="match status" value="1"/>
</dbReference>
<accession>A0A414S634</accession>
<evidence type="ECO:0000256" key="3">
    <source>
        <dbReference type="ARBA" id="ARBA00022475"/>
    </source>
</evidence>
<evidence type="ECO:0000313" key="13">
    <source>
        <dbReference type="EMBL" id="RHG11447.1"/>
    </source>
</evidence>
<dbReference type="AlphaFoldDB" id="A0A414S634"/>
<comment type="caution">
    <text evidence="13">The sequence shown here is derived from an EMBL/GenBank/DDBJ whole genome shotgun (WGS) entry which is preliminary data.</text>
</comment>
<dbReference type="PROSITE" id="PS50929">
    <property type="entry name" value="ABC_TM1F"/>
    <property type="match status" value="1"/>
</dbReference>
<dbReference type="InterPro" id="IPR036640">
    <property type="entry name" value="ABC1_TM_sf"/>
</dbReference>
<evidence type="ECO:0000256" key="4">
    <source>
        <dbReference type="ARBA" id="ARBA00022692"/>
    </source>
</evidence>
<evidence type="ECO:0000256" key="1">
    <source>
        <dbReference type="ARBA" id="ARBA00004651"/>
    </source>
</evidence>
<evidence type="ECO:0000256" key="10">
    <source>
        <dbReference type="SAM" id="Phobius"/>
    </source>
</evidence>
<keyword evidence="7 10" id="KW-1133">Transmembrane helix</keyword>
<keyword evidence="3" id="KW-1003">Cell membrane</keyword>
<feature type="domain" description="ABC transmembrane type-1" evidence="12">
    <location>
        <begin position="30"/>
        <end position="306"/>
    </location>
</feature>
<dbReference type="InterPro" id="IPR039421">
    <property type="entry name" value="Type_1_exporter"/>
</dbReference>
<dbReference type="EMBL" id="QRHW01000001">
    <property type="protein sequence ID" value="RHG11447.1"/>
    <property type="molecule type" value="Genomic_DNA"/>
</dbReference>
<dbReference type="InterPro" id="IPR027417">
    <property type="entry name" value="P-loop_NTPase"/>
</dbReference>
<name>A0A414S634_9FIRM</name>
<evidence type="ECO:0000256" key="6">
    <source>
        <dbReference type="ARBA" id="ARBA00022840"/>
    </source>
</evidence>
<evidence type="ECO:0000256" key="8">
    <source>
        <dbReference type="ARBA" id="ARBA00023136"/>
    </source>
</evidence>
<dbReference type="Pfam" id="PF00005">
    <property type="entry name" value="ABC_tran"/>
    <property type="match status" value="1"/>
</dbReference>
<dbReference type="PANTHER" id="PTHR43394">
    <property type="entry name" value="ATP-DEPENDENT PERMEASE MDL1, MITOCHONDRIAL"/>
    <property type="match status" value="1"/>
</dbReference>
<dbReference type="PROSITE" id="PS50893">
    <property type="entry name" value="ABC_TRANSPORTER_2"/>
    <property type="match status" value="1"/>
</dbReference>
<comment type="subcellular location">
    <subcellularLocation>
        <location evidence="1">Cell membrane</location>
        <topology evidence="1">Multi-pass membrane protein</topology>
    </subcellularLocation>
</comment>
<dbReference type="GO" id="GO:0005524">
    <property type="term" value="F:ATP binding"/>
    <property type="evidence" value="ECO:0007669"/>
    <property type="project" value="UniProtKB-KW"/>
</dbReference>
<proteinExistence type="predicted"/>
<keyword evidence="6 13" id="KW-0067">ATP-binding</keyword>
<dbReference type="SUPFAM" id="SSF52540">
    <property type="entry name" value="P-loop containing nucleoside triphosphate hydrolases"/>
    <property type="match status" value="1"/>
</dbReference>
<evidence type="ECO:0000256" key="9">
    <source>
        <dbReference type="ARBA" id="ARBA00023180"/>
    </source>
</evidence>
<evidence type="ECO:0000256" key="2">
    <source>
        <dbReference type="ARBA" id="ARBA00022448"/>
    </source>
</evidence>
<dbReference type="Gene3D" id="1.20.1560.10">
    <property type="entry name" value="ABC transporter type 1, transmembrane domain"/>
    <property type="match status" value="1"/>
</dbReference>
<keyword evidence="2" id="KW-0813">Transport</keyword>
<feature type="transmembrane region" description="Helical" evidence="10">
    <location>
        <begin position="28"/>
        <end position="45"/>
    </location>
</feature>
<gene>
    <name evidence="13" type="ORF">DW641_01000</name>
</gene>
<dbReference type="GO" id="GO:0015421">
    <property type="term" value="F:ABC-type oligopeptide transporter activity"/>
    <property type="evidence" value="ECO:0007669"/>
    <property type="project" value="TreeGrafter"/>
</dbReference>
<dbReference type="InterPro" id="IPR011527">
    <property type="entry name" value="ABC1_TM_dom"/>
</dbReference>
<dbReference type="Gene3D" id="3.40.50.300">
    <property type="entry name" value="P-loop containing nucleotide triphosphate hydrolases"/>
    <property type="match status" value="1"/>
</dbReference>
<keyword evidence="8 10" id="KW-0472">Membrane</keyword>
<keyword evidence="9" id="KW-0325">Glycoprotein</keyword>
<sequence>MFCLSCKHMEKVFWGRGRVMKKIIKKNTVILIVFCYLILIGISFLRPMILKVIMDEGIIKKNIRLIIYLSLSLTALISIEEVTSILQTKLFADFQNKFVLSLYIKVGQILYRAKQDYFTNNSSTEIINKLSTDINSVSTLMDSNIMYVLGYVLQIISGVIGLFVINWKLAFLIIIVVPIKYLLIKFFSEKAQKLFEKEIDLSSKFSAWFGDIINGIREVKLWNLYEEKQKNLITKQKEILLINKKCKSIQAYNMSTDSAIKGLITAFLYGIGGYLICKSELTLGSLTAFITYSNYVINPLSVVMNLKFIFAQIKPSADRLRNFFKTDMEQTKGNDICQLKKQISFENVSFCYDNGKMVLENINLKIEKGEKIAIIGDNGSGKSTLISMLLRFIEPQKGHIYIDGVDVKKYDMDQYRNLFSVVEQHTYLFEDTLWNNIVMGKNVLKEEMNESIKNMNMQEFITKLPGGYDYKIQKNGENFSGGERQKISLLRAIVKNSSILILDEATSNIDEKFDEFLYQYILREFSDKTIIIITHNKKHLKWMDKTYFIQNGSIEEYNAL</sequence>
<reference evidence="13 14" key="1">
    <citation type="submission" date="2018-08" db="EMBL/GenBank/DDBJ databases">
        <title>A genome reference for cultivated species of the human gut microbiota.</title>
        <authorList>
            <person name="Zou Y."/>
            <person name="Xue W."/>
            <person name="Luo G."/>
        </authorList>
    </citation>
    <scope>NUCLEOTIDE SEQUENCE [LARGE SCALE GENOMIC DNA]</scope>
    <source>
        <strain evidence="13 14">AM23-13</strain>
    </source>
</reference>
<evidence type="ECO:0000313" key="14">
    <source>
        <dbReference type="Proteomes" id="UP000284112"/>
    </source>
</evidence>
<evidence type="ECO:0000259" key="12">
    <source>
        <dbReference type="PROSITE" id="PS50929"/>
    </source>
</evidence>
<dbReference type="InterPro" id="IPR003439">
    <property type="entry name" value="ABC_transporter-like_ATP-bd"/>
</dbReference>
<dbReference type="FunFam" id="3.40.50.300:FF:002145">
    <property type="entry name" value="ABC transporter (MsbA subfamily)"/>
    <property type="match status" value="1"/>
</dbReference>
<dbReference type="Pfam" id="PF00664">
    <property type="entry name" value="ABC_membrane"/>
    <property type="match status" value="1"/>
</dbReference>
<dbReference type="InterPro" id="IPR017871">
    <property type="entry name" value="ABC_transporter-like_CS"/>
</dbReference>